<feature type="region of interest" description="Disordered" evidence="6">
    <location>
        <begin position="1"/>
        <end position="21"/>
    </location>
</feature>
<evidence type="ECO:0000256" key="6">
    <source>
        <dbReference type="SAM" id="MobiDB-lite"/>
    </source>
</evidence>
<feature type="compositionally biased region" description="Basic and acidic residues" evidence="6">
    <location>
        <begin position="367"/>
        <end position="378"/>
    </location>
</feature>
<feature type="transmembrane region" description="Helical" evidence="7">
    <location>
        <begin position="172"/>
        <end position="194"/>
    </location>
</feature>
<dbReference type="InterPro" id="IPR013057">
    <property type="entry name" value="AA_transpt_TM"/>
</dbReference>
<dbReference type="Proteomes" id="UP000070544">
    <property type="component" value="Unassembled WGS sequence"/>
</dbReference>
<dbReference type="OrthoDB" id="655540at2759"/>
<evidence type="ECO:0000256" key="1">
    <source>
        <dbReference type="ARBA" id="ARBA00004141"/>
    </source>
</evidence>
<evidence type="ECO:0000256" key="5">
    <source>
        <dbReference type="ARBA" id="ARBA00023136"/>
    </source>
</evidence>
<accession>A0A139AY77</accession>
<reference evidence="9 10" key="1">
    <citation type="journal article" date="2015" name="Genome Biol. Evol.">
        <title>Phylogenomic analyses indicate that early fungi evolved digesting cell walls of algal ancestors of land plants.</title>
        <authorList>
            <person name="Chang Y."/>
            <person name="Wang S."/>
            <person name="Sekimoto S."/>
            <person name="Aerts A.L."/>
            <person name="Choi C."/>
            <person name="Clum A."/>
            <person name="LaButti K.M."/>
            <person name="Lindquist E.A."/>
            <person name="Yee Ngan C."/>
            <person name="Ohm R.A."/>
            <person name="Salamov A.A."/>
            <person name="Grigoriev I.V."/>
            <person name="Spatafora J.W."/>
            <person name="Berbee M.L."/>
        </authorList>
    </citation>
    <scope>NUCLEOTIDE SEQUENCE [LARGE SCALE GENOMIC DNA]</scope>
    <source>
        <strain evidence="9 10">JEL478</strain>
    </source>
</reference>
<comment type="subcellular location">
    <subcellularLocation>
        <location evidence="1">Membrane</location>
        <topology evidence="1">Multi-pass membrane protein</topology>
    </subcellularLocation>
</comment>
<dbReference type="AlphaFoldDB" id="A0A139AY77"/>
<evidence type="ECO:0000313" key="10">
    <source>
        <dbReference type="Proteomes" id="UP000070544"/>
    </source>
</evidence>
<evidence type="ECO:0000256" key="4">
    <source>
        <dbReference type="ARBA" id="ARBA00022989"/>
    </source>
</evidence>
<comment type="similarity">
    <text evidence="2">Belongs to the amino acid/polyamine transporter 2 family.</text>
</comment>
<feature type="transmembrane region" description="Helical" evidence="7">
    <location>
        <begin position="525"/>
        <end position="547"/>
    </location>
</feature>
<feature type="compositionally biased region" description="Basic and acidic residues" evidence="6">
    <location>
        <begin position="1"/>
        <end position="12"/>
    </location>
</feature>
<feature type="transmembrane region" description="Helical" evidence="7">
    <location>
        <begin position="257"/>
        <end position="279"/>
    </location>
</feature>
<feature type="domain" description="Amino acid transporter transmembrane" evidence="8">
    <location>
        <begin position="28"/>
        <end position="505"/>
    </location>
</feature>
<dbReference type="EMBL" id="KQ965732">
    <property type="protein sequence ID" value="KXS21670.1"/>
    <property type="molecule type" value="Genomic_DNA"/>
</dbReference>
<name>A0A139AY77_GONPJ</name>
<keyword evidence="4 7" id="KW-1133">Transmembrane helix</keyword>
<keyword evidence="5 7" id="KW-0472">Membrane</keyword>
<gene>
    <name evidence="9" type="ORF">M427DRAFT_150989</name>
</gene>
<dbReference type="PANTHER" id="PTHR22950">
    <property type="entry name" value="AMINO ACID TRANSPORTER"/>
    <property type="match status" value="1"/>
</dbReference>
<feature type="transmembrane region" description="Helical" evidence="7">
    <location>
        <begin position="146"/>
        <end position="165"/>
    </location>
</feature>
<dbReference type="STRING" id="1344416.A0A139AY77"/>
<dbReference type="GO" id="GO:0015179">
    <property type="term" value="F:L-amino acid transmembrane transporter activity"/>
    <property type="evidence" value="ECO:0007669"/>
    <property type="project" value="TreeGrafter"/>
</dbReference>
<sequence length="549" mass="58953">MAGRGWEGRYDGASDGDGEGDGLTQIPKATLTEVAINHINFIASSVLIGAPLVFALSGWLVGLGLCVVYGLAMAITASWLCRSVESAGRGTPEWPAASLPDLCRIVFKSETAYTVVSWCFFLELFGSSVSGVSVMGDQFQLLVPSLSANTIKLLATPFLLAFSCIPSRHTHFLSSLGIICGIAILCTVVYDGVATTSAPGSLLEPSETRVFPEWTWDGFASIARASGIVVYASAGHSPLPPLYFSMKSRVRNRDKEIGIAFGVSTLAFVATGGVGYLMFGPATADQITKNLDEIDFTPFQDALNTFLTFLIAFIPFTVVGLTVEPLVLDLDSYFERIEKQTSRKSESCENPSDKRQQLVVGWPTRCSRTDIPRSKERPVSSFAPESPRLNVGSTDTLVDTSEEWSYRSAPDDDAISIISDVPSDFTPPGRPSLDEPKEGEDATQPPAMSTRDNRRFTLRIVITCCVVGVSILLPSFSFVSAIVGASVVCIDSIVLPAVCFLMVAKVGDHNRDEPGRVAVSRGEVLLARCVAVFGTLVCLFSFVGTLLSN</sequence>
<feature type="transmembrane region" description="Helical" evidence="7">
    <location>
        <begin position="214"/>
        <end position="236"/>
    </location>
</feature>
<evidence type="ECO:0000313" key="9">
    <source>
        <dbReference type="EMBL" id="KXS21670.1"/>
    </source>
</evidence>
<feature type="transmembrane region" description="Helical" evidence="7">
    <location>
        <begin position="482"/>
        <end position="504"/>
    </location>
</feature>
<feature type="transmembrane region" description="Helical" evidence="7">
    <location>
        <begin position="60"/>
        <end position="81"/>
    </location>
</feature>
<evidence type="ECO:0000259" key="8">
    <source>
        <dbReference type="Pfam" id="PF01490"/>
    </source>
</evidence>
<dbReference type="Pfam" id="PF01490">
    <property type="entry name" value="Aa_trans"/>
    <property type="match status" value="1"/>
</dbReference>
<evidence type="ECO:0000256" key="3">
    <source>
        <dbReference type="ARBA" id="ARBA00022692"/>
    </source>
</evidence>
<evidence type="ECO:0000256" key="2">
    <source>
        <dbReference type="ARBA" id="ARBA00008066"/>
    </source>
</evidence>
<dbReference type="GO" id="GO:0005774">
    <property type="term" value="C:vacuolar membrane"/>
    <property type="evidence" value="ECO:0007669"/>
    <property type="project" value="TreeGrafter"/>
</dbReference>
<feature type="transmembrane region" description="Helical" evidence="7">
    <location>
        <begin position="456"/>
        <end position="476"/>
    </location>
</feature>
<feature type="transmembrane region" description="Helical" evidence="7">
    <location>
        <begin position="306"/>
        <end position="328"/>
    </location>
</feature>
<protein>
    <recommendedName>
        <fullName evidence="8">Amino acid transporter transmembrane domain-containing protein</fullName>
    </recommendedName>
</protein>
<organism evidence="9 10">
    <name type="scientific">Gonapodya prolifera (strain JEL478)</name>
    <name type="common">Monoblepharis prolifera</name>
    <dbReference type="NCBI Taxonomy" id="1344416"/>
    <lineage>
        <taxon>Eukaryota</taxon>
        <taxon>Fungi</taxon>
        <taxon>Fungi incertae sedis</taxon>
        <taxon>Chytridiomycota</taxon>
        <taxon>Chytridiomycota incertae sedis</taxon>
        <taxon>Monoblepharidomycetes</taxon>
        <taxon>Monoblepharidales</taxon>
        <taxon>Gonapodyaceae</taxon>
        <taxon>Gonapodya</taxon>
    </lineage>
</organism>
<keyword evidence="3 7" id="KW-0812">Transmembrane</keyword>
<dbReference type="PANTHER" id="PTHR22950:SF349">
    <property type="entry name" value="AMINO ACID TRANSPORTER TRANSMEMBRANE DOMAIN-CONTAINING PROTEIN"/>
    <property type="match status" value="1"/>
</dbReference>
<feature type="transmembrane region" description="Helical" evidence="7">
    <location>
        <begin position="112"/>
        <end position="134"/>
    </location>
</feature>
<evidence type="ECO:0000256" key="7">
    <source>
        <dbReference type="SAM" id="Phobius"/>
    </source>
</evidence>
<proteinExistence type="inferred from homology"/>
<keyword evidence="10" id="KW-1185">Reference proteome</keyword>
<feature type="transmembrane region" description="Helical" evidence="7">
    <location>
        <begin position="34"/>
        <end position="54"/>
    </location>
</feature>
<feature type="region of interest" description="Disordered" evidence="6">
    <location>
        <begin position="367"/>
        <end position="393"/>
    </location>
</feature>
<feature type="region of interest" description="Disordered" evidence="6">
    <location>
        <begin position="417"/>
        <end position="449"/>
    </location>
</feature>